<feature type="region of interest" description="Disordered" evidence="1">
    <location>
        <begin position="24"/>
        <end position="46"/>
    </location>
</feature>
<organism evidence="2 3">
    <name type="scientific">Dryococelus australis</name>
    <dbReference type="NCBI Taxonomy" id="614101"/>
    <lineage>
        <taxon>Eukaryota</taxon>
        <taxon>Metazoa</taxon>
        <taxon>Ecdysozoa</taxon>
        <taxon>Arthropoda</taxon>
        <taxon>Hexapoda</taxon>
        <taxon>Insecta</taxon>
        <taxon>Pterygota</taxon>
        <taxon>Neoptera</taxon>
        <taxon>Polyneoptera</taxon>
        <taxon>Phasmatodea</taxon>
        <taxon>Verophasmatodea</taxon>
        <taxon>Anareolatae</taxon>
        <taxon>Phasmatidae</taxon>
        <taxon>Eurycanthinae</taxon>
        <taxon>Dryococelus</taxon>
    </lineage>
</organism>
<accession>A0ABQ9GGD5</accession>
<protein>
    <submittedName>
        <fullName evidence="2">Uncharacterized protein</fullName>
    </submittedName>
</protein>
<sequence length="821" mass="90733">MGYVAGISLRTDAQPQNESAFVDRNENHSNWSPNHSVPRCSKTESSLRSDAGHRRFGVTVPLMWTCPFSGWLREALETGFCVLLDGDDCEIQQVTSSPPLPFLFLHPFFQGRDESARLQVTCVAVTINEWHSVYTSVQFKADCQVFWGKRPNSVTSPTREAPKHHSGYCRHHKNILSAYWCVYVNTTCAYGRRETAVIIAAFRTVKEVHSLVRQDYSTGTEDPNAKCGPRVDEGPAGCLWPRVDDPLHVLPTCGDVTRRRRLPPWASVSRGCGVGDALSVLEEGGGSTKGTTNCRHSMPLASRRARRRNEIDSTHLPPTSKSSRCVVKSALLIKPACRTSSRRLQERTLHAVESHRGDICAFLQTSHMRYGASSSKLDLRAAVAKQLDCSPPKANRVQSPVGSHPDFHMWESCRTKPLVGGFSRVSPVSPALSFRRCSIITSLHLHRLPRPRLGVTSIARANRTKVSENTETSATYTAVVESMGSSLQSCPQCLHICAVLKGLVHFKSAYSIVNSIHYVGTRHCSSDVLVQVWRYIHNACRHVYDVEQATEWHGTQNGKYSHTSRQNGQDLATWRWSPVNQRSTTNLPGAVVAERSVCSPPTEANRVQSPVASLRIFESGIVPDNAAGQRVFSGSSVSPTLRVLAGGSLGVSGAGAGERGTMLAPRARYRGHRQGRGQPTDLLGPRRGVAPALTTSTAARFAFPLPTCCSRLKLGSQPSVASVNHRPSISQPSVDFFRPSIESDSQVRRPSSQKIFSCRLSPNNTNFLAKIYNSKVKQIPKECRKKYGPMINVLQRYKCPQIIARILHVYGDNIMCRRRNV</sequence>
<gene>
    <name evidence="2" type="ORF">PR048_027260</name>
</gene>
<name>A0ABQ9GGD5_9NEOP</name>
<evidence type="ECO:0000313" key="3">
    <source>
        <dbReference type="Proteomes" id="UP001159363"/>
    </source>
</evidence>
<reference evidence="2 3" key="1">
    <citation type="submission" date="2023-02" db="EMBL/GenBank/DDBJ databases">
        <title>LHISI_Scaffold_Assembly.</title>
        <authorList>
            <person name="Stuart O.P."/>
            <person name="Cleave R."/>
            <person name="Magrath M.J.L."/>
            <person name="Mikheyev A.S."/>
        </authorList>
    </citation>
    <scope>NUCLEOTIDE SEQUENCE [LARGE SCALE GENOMIC DNA]</scope>
    <source>
        <strain evidence="2">Daus_M_001</strain>
        <tissue evidence="2">Leg muscle</tissue>
    </source>
</reference>
<keyword evidence="3" id="KW-1185">Reference proteome</keyword>
<evidence type="ECO:0000313" key="2">
    <source>
        <dbReference type="EMBL" id="KAJ8870958.1"/>
    </source>
</evidence>
<proteinExistence type="predicted"/>
<dbReference type="EMBL" id="JARBHB010000012">
    <property type="protein sequence ID" value="KAJ8870958.1"/>
    <property type="molecule type" value="Genomic_DNA"/>
</dbReference>
<evidence type="ECO:0000256" key="1">
    <source>
        <dbReference type="SAM" id="MobiDB-lite"/>
    </source>
</evidence>
<comment type="caution">
    <text evidence="2">The sequence shown here is derived from an EMBL/GenBank/DDBJ whole genome shotgun (WGS) entry which is preliminary data.</text>
</comment>
<dbReference type="Proteomes" id="UP001159363">
    <property type="component" value="Chromosome 11"/>
</dbReference>